<dbReference type="Gene3D" id="3.30.1310.20">
    <property type="entry name" value="PRTase-like"/>
    <property type="match status" value="1"/>
</dbReference>
<sequence>MPVGIHQQSPTVMPVPNMETRPFEPRTVYPYTFEDRVEAATKLAEALDHYANRPNTGKYFHVILIEMCFIIGVNSGGAVVGKVLSEALKLPCYNLLVKLGGFSSSSGNKPQHPLRQLGMKVEEPFIERLVDESNEWIDREMAQYNDKLNFEFGNLAEKTVILVDDSIVSGDIMRGAIANIVQTSQPSSIVVAAPVCLADNKHRFTAQKIVSVISPKTTGPAEFWYKLRLSASNRDLMALSSICTISADGDVVSGLPRFTN</sequence>
<evidence type="ECO:0008006" key="3">
    <source>
        <dbReference type="Google" id="ProtNLM"/>
    </source>
</evidence>
<comment type="caution">
    <text evidence="1">The sequence shown here is derived from an EMBL/GenBank/DDBJ whole genome shotgun (WGS) entry which is preliminary data.</text>
</comment>
<dbReference type="InterPro" id="IPR000836">
    <property type="entry name" value="PRTase_dom"/>
</dbReference>
<evidence type="ECO:0000313" key="2">
    <source>
        <dbReference type="Proteomes" id="UP001150538"/>
    </source>
</evidence>
<organism evidence="1 2">
    <name type="scientific">Mycoemilia scoparia</name>
    <dbReference type="NCBI Taxonomy" id="417184"/>
    <lineage>
        <taxon>Eukaryota</taxon>
        <taxon>Fungi</taxon>
        <taxon>Fungi incertae sedis</taxon>
        <taxon>Zoopagomycota</taxon>
        <taxon>Kickxellomycotina</taxon>
        <taxon>Kickxellomycetes</taxon>
        <taxon>Kickxellales</taxon>
        <taxon>Kickxellaceae</taxon>
        <taxon>Mycoemilia</taxon>
    </lineage>
</organism>
<dbReference type="AlphaFoldDB" id="A0A9W8DW43"/>
<accession>A0A9W8DW43</accession>
<keyword evidence="2" id="KW-1185">Reference proteome</keyword>
<dbReference type="Gene3D" id="3.40.50.2020">
    <property type="match status" value="1"/>
</dbReference>
<dbReference type="SUPFAM" id="SSF53271">
    <property type="entry name" value="PRTase-like"/>
    <property type="match status" value="1"/>
</dbReference>
<protein>
    <recommendedName>
        <fullName evidence="3">Phosphoribosyltransferase domain-containing protein</fullName>
    </recommendedName>
</protein>
<name>A0A9W8DW43_9FUNG</name>
<proteinExistence type="predicted"/>
<dbReference type="EMBL" id="JANBPU010000015">
    <property type="protein sequence ID" value="KAJ1920313.1"/>
    <property type="molecule type" value="Genomic_DNA"/>
</dbReference>
<dbReference type="CDD" id="cd06223">
    <property type="entry name" value="PRTases_typeI"/>
    <property type="match status" value="1"/>
</dbReference>
<gene>
    <name evidence="1" type="ORF">H4219_001426</name>
</gene>
<reference evidence="1" key="1">
    <citation type="submission" date="2022-07" db="EMBL/GenBank/DDBJ databases">
        <title>Phylogenomic reconstructions and comparative analyses of Kickxellomycotina fungi.</title>
        <authorList>
            <person name="Reynolds N.K."/>
            <person name="Stajich J.E."/>
            <person name="Barry K."/>
            <person name="Grigoriev I.V."/>
            <person name="Crous P."/>
            <person name="Smith M.E."/>
        </authorList>
    </citation>
    <scope>NUCLEOTIDE SEQUENCE</scope>
    <source>
        <strain evidence="1">NBRC 100468</strain>
    </source>
</reference>
<dbReference type="Proteomes" id="UP001150538">
    <property type="component" value="Unassembled WGS sequence"/>
</dbReference>
<dbReference type="InterPro" id="IPR029057">
    <property type="entry name" value="PRTase-like"/>
</dbReference>
<evidence type="ECO:0000313" key="1">
    <source>
        <dbReference type="EMBL" id="KAJ1920313.1"/>
    </source>
</evidence>
<dbReference type="OrthoDB" id="5779169at2759"/>